<keyword evidence="4" id="KW-1185">Reference proteome</keyword>
<dbReference type="Proteomes" id="UP000006753">
    <property type="component" value="Unassembled WGS sequence"/>
</dbReference>
<evidence type="ECO:0000313" key="3">
    <source>
        <dbReference type="EMBL" id="EKD12792.1"/>
    </source>
</evidence>
<reference evidence="3 4" key="1">
    <citation type="journal article" date="2012" name="BMC Genomics">
        <title>Sequencing the genome of Marssonina brunnea reveals fungus-poplar co-evolution.</title>
        <authorList>
            <person name="Zhu S."/>
            <person name="Cao Y.-Z."/>
            <person name="Jiang C."/>
            <person name="Tan B.-Y."/>
            <person name="Wang Z."/>
            <person name="Feng S."/>
            <person name="Zhang L."/>
            <person name="Su X.-H."/>
            <person name="Brejova B."/>
            <person name="Vinar T."/>
            <person name="Xu M."/>
            <person name="Wang M.-X."/>
            <person name="Zhang S.-G."/>
            <person name="Huang M.-R."/>
            <person name="Wu R."/>
            <person name="Zhou Y."/>
        </authorList>
    </citation>
    <scope>NUCLEOTIDE SEQUENCE [LARGE SCALE GENOMIC DNA]</scope>
    <source>
        <strain evidence="3 4">MB_m1</strain>
    </source>
</reference>
<dbReference type="EMBL" id="JH921454">
    <property type="protein sequence ID" value="EKD12792.1"/>
    <property type="molecule type" value="Genomic_DNA"/>
</dbReference>
<dbReference type="HOGENOM" id="CLU_424569_0_0_1"/>
<feature type="region of interest" description="Disordered" evidence="2">
    <location>
        <begin position="14"/>
        <end position="38"/>
    </location>
</feature>
<name>K1WKL9_MARBU</name>
<proteinExistence type="predicted"/>
<keyword evidence="1" id="KW-0175">Coiled coil</keyword>
<sequence>MLATFGREGEILRLAPLPRGRPHLGSRPRPPPLEPISPFAHPWPARSAFGPPPFIPHALGDSSTPPHSLLGSDSTMHEVESFADNEREPFVPNPSPVEYDQRIPRIQITPSLLYANALMRGKASIQNDILISNLYNSPSRAAYNRRIRLEVGSSPKNSELPRGTTFFWDSLNPAPVQEQPRPRTAKYAPTEKQTTYAEHIRETKLPVMKHYSGEQVNENWGLLKIGDKWADPDSEYDLYRAIQLHEHGIDLYKPASRPLNFEPEPEYEPPRMDNGPRIMTPEEEDEFYKGYVEEVTDEVDAEGDPRQYRISPATFAQWAAGAGRGDRYVVETPIVDDDQMNAKPKSEAQFDMETGDALSDICDPSSVSSVLYSPQSLDVVRPPVSYSYSYPKEKVEVDRAANAEQYEKNAKRASALVSTPEVFNSEGGIIAHTDDNDLEAGAAAYDTAKDYMFGLRVSSMQNYGLASNTHGVAKQTSEARISLAQQVFFMKEKLRTQGHSPPLFPAPPATSNTTSNTIPYFSCADTPQTGSPATATVAAATSPEPASPLPQAQFQLPRPRSQYRRYFEEETERLQLAARKMVLLQQQLEQENQAMLAQIEELKVERDQLLKALGFDSVDQIQDLIPKRETNGRELKDLFGLKGDL</sequence>
<accession>K1WKL9</accession>
<feature type="coiled-coil region" evidence="1">
    <location>
        <begin position="567"/>
        <end position="612"/>
    </location>
</feature>
<dbReference type="InParanoid" id="K1WKL9"/>
<dbReference type="eggNOG" id="ENOG502TF5E">
    <property type="taxonomic scope" value="Eukaryota"/>
</dbReference>
<organism evidence="3 4">
    <name type="scientific">Marssonina brunnea f. sp. multigermtubi (strain MB_m1)</name>
    <name type="common">Marssonina leaf spot fungus</name>
    <dbReference type="NCBI Taxonomy" id="1072389"/>
    <lineage>
        <taxon>Eukaryota</taxon>
        <taxon>Fungi</taxon>
        <taxon>Dikarya</taxon>
        <taxon>Ascomycota</taxon>
        <taxon>Pezizomycotina</taxon>
        <taxon>Leotiomycetes</taxon>
        <taxon>Helotiales</taxon>
        <taxon>Drepanopezizaceae</taxon>
        <taxon>Drepanopeziza</taxon>
    </lineage>
</organism>
<dbReference type="AlphaFoldDB" id="K1WKL9"/>
<protein>
    <submittedName>
        <fullName evidence="3">Uncharacterized protein</fullName>
    </submittedName>
</protein>
<dbReference type="KEGG" id="mbe:MBM_09021"/>
<gene>
    <name evidence="3" type="ORF">MBM_09021</name>
</gene>
<evidence type="ECO:0000313" key="4">
    <source>
        <dbReference type="Proteomes" id="UP000006753"/>
    </source>
</evidence>
<evidence type="ECO:0000256" key="1">
    <source>
        <dbReference type="SAM" id="Coils"/>
    </source>
</evidence>
<feature type="region of interest" description="Disordered" evidence="2">
    <location>
        <begin position="174"/>
        <end position="195"/>
    </location>
</feature>
<evidence type="ECO:0000256" key="2">
    <source>
        <dbReference type="SAM" id="MobiDB-lite"/>
    </source>
</evidence>
<dbReference type="OrthoDB" id="3431248at2759"/>